<keyword evidence="4 6" id="KW-0371">Homeobox</keyword>
<evidence type="ECO:0000256" key="2">
    <source>
        <dbReference type="ARBA" id="ARBA00022473"/>
    </source>
</evidence>
<dbReference type="GO" id="GO:0001227">
    <property type="term" value="F:DNA-binding transcription repressor activity, RNA polymerase II-specific"/>
    <property type="evidence" value="ECO:0007669"/>
    <property type="project" value="Ensembl"/>
</dbReference>
<dbReference type="InterPro" id="IPR017970">
    <property type="entry name" value="Homeobox_CS"/>
</dbReference>
<dbReference type="Pfam" id="PF10525">
    <property type="entry name" value="Engrail_1_C_sig"/>
    <property type="match status" value="1"/>
</dbReference>
<dbReference type="GeneTree" id="ENSGT00940000160811"/>
<accession>A0A9L0J0T9</accession>
<evidence type="ECO:0000313" key="11">
    <source>
        <dbReference type="Ensembl" id="ENSEASP00005042925.1"/>
    </source>
</evidence>
<comment type="similarity">
    <text evidence="8">Belongs to the Engrailed homeobox family.</text>
</comment>
<dbReference type="GO" id="GO:0043524">
    <property type="term" value="P:negative regulation of neuron apoptotic process"/>
    <property type="evidence" value="ECO:0007669"/>
    <property type="project" value="Ensembl"/>
</dbReference>
<evidence type="ECO:0000256" key="5">
    <source>
        <dbReference type="ARBA" id="ARBA00023242"/>
    </source>
</evidence>
<reference evidence="11" key="3">
    <citation type="submission" date="2025-09" db="UniProtKB">
        <authorList>
            <consortium name="Ensembl"/>
        </authorList>
    </citation>
    <scope>IDENTIFICATION</scope>
</reference>
<evidence type="ECO:0000313" key="12">
    <source>
        <dbReference type="Proteomes" id="UP000694387"/>
    </source>
</evidence>
<evidence type="ECO:0000256" key="6">
    <source>
        <dbReference type="PROSITE-ProRule" id="PRU00108"/>
    </source>
</evidence>
<reference evidence="11 12" key="1">
    <citation type="journal article" date="2020" name="Nat. Commun.">
        <title>Donkey genomes provide new insights into domestication and selection for coat color.</title>
        <authorList>
            <person name="Wang"/>
            <person name="C."/>
            <person name="Li"/>
            <person name="H."/>
            <person name="Guo"/>
            <person name="Y."/>
            <person name="Huang"/>
            <person name="J."/>
            <person name="Sun"/>
            <person name="Y."/>
            <person name="Min"/>
            <person name="J."/>
            <person name="Wang"/>
            <person name="J."/>
            <person name="Fang"/>
            <person name="X."/>
            <person name="Zhao"/>
            <person name="Z."/>
            <person name="Wang"/>
            <person name="S."/>
            <person name="Zhang"/>
            <person name="Y."/>
            <person name="Liu"/>
            <person name="Q."/>
            <person name="Jiang"/>
            <person name="Q."/>
            <person name="Wang"/>
            <person name="X."/>
            <person name="Guo"/>
            <person name="Y."/>
            <person name="Yang"/>
            <person name="C."/>
            <person name="Wang"/>
            <person name="Y."/>
            <person name="Tian"/>
            <person name="F."/>
            <person name="Zhuang"/>
            <person name="G."/>
            <person name="Fan"/>
            <person name="Y."/>
            <person name="Gao"/>
            <person name="Q."/>
            <person name="Li"/>
            <person name="Y."/>
            <person name="Ju"/>
            <person name="Z."/>
            <person name="Li"/>
            <person name="J."/>
            <person name="Li"/>
            <person name="R."/>
            <person name="Hou"/>
            <person name="M."/>
            <person name="Yang"/>
            <person name="G."/>
            <person name="Liu"/>
            <person name="G."/>
            <person name="Liu"/>
            <person name="W."/>
            <person name="Guo"/>
            <person name="J."/>
            <person name="Pan"/>
            <person name="S."/>
            <person name="Fan"/>
            <person name="G."/>
            <person name="Zhang"/>
            <person name="W."/>
            <person name="Zhang"/>
            <person name="R."/>
            <person name="Yu"/>
            <person name="J."/>
            <person name="Zhang"/>
            <person name="X."/>
            <person name="Yin"/>
            <person name="Q."/>
            <person name="Ji"/>
            <person name="C."/>
            <person name="Jin"/>
            <person name="Y."/>
            <person name="Yue"/>
            <person name="G."/>
            <person name="Liu"/>
            <person name="M."/>
            <person name="Xu"/>
            <person name="J."/>
            <person name="Liu"/>
            <person name="S."/>
            <person name="Jordana"/>
            <person name="J."/>
            <person name="Noce"/>
            <person name="A."/>
            <person name="Amills"/>
            <person name="M."/>
            <person name="Wu"/>
            <person name="D.D."/>
            <person name="Li"/>
            <person name="S."/>
            <person name="Zhou"/>
            <person name="X. and Zhong"/>
            <person name="J."/>
        </authorList>
    </citation>
    <scope>NUCLEOTIDE SEQUENCE [LARGE SCALE GENOMIC DNA]</scope>
</reference>
<dbReference type="GO" id="GO:0021549">
    <property type="term" value="P:cerebellum development"/>
    <property type="evidence" value="ECO:0007669"/>
    <property type="project" value="Ensembl"/>
</dbReference>
<dbReference type="InterPro" id="IPR050720">
    <property type="entry name" value="Engrailed_Homeobox_TFs"/>
</dbReference>
<name>A0A9L0J0T9_EQUAS</name>
<organism evidence="11 12">
    <name type="scientific">Equus asinus</name>
    <name type="common">Donkey</name>
    <name type="synonym">Equus africanus asinus</name>
    <dbReference type="NCBI Taxonomy" id="9793"/>
    <lineage>
        <taxon>Eukaryota</taxon>
        <taxon>Metazoa</taxon>
        <taxon>Chordata</taxon>
        <taxon>Craniata</taxon>
        <taxon>Vertebrata</taxon>
        <taxon>Euteleostomi</taxon>
        <taxon>Mammalia</taxon>
        <taxon>Eutheria</taxon>
        <taxon>Laurasiatheria</taxon>
        <taxon>Perissodactyla</taxon>
        <taxon>Equidae</taxon>
        <taxon>Equus</taxon>
    </lineage>
</organism>
<dbReference type="GO" id="GO:0035115">
    <property type="term" value="P:embryonic forelimb morphogenesis"/>
    <property type="evidence" value="ECO:0007669"/>
    <property type="project" value="Ensembl"/>
</dbReference>
<feature type="compositionally biased region" description="Gly residues" evidence="9">
    <location>
        <begin position="220"/>
        <end position="230"/>
    </location>
</feature>
<proteinExistence type="inferred from homology"/>
<dbReference type="GO" id="GO:0000978">
    <property type="term" value="F:RNA polymerase II cis-regulatory region sequence-specific DNA binding"/>
    <property type="evidence" value="ECO:0007669"/>
    <property type="project" value="Ensembl"/>
</dbReference>
<feature type="compositionally biased region" description="Low complexity" evidence="9">
    <location>
        <begin position="43"/>
        <end position="56"/>
    </location>
</feature>
<dbReference type="GO" id="GO:0042756">
    <property type="term" value="P:drinking behavior"/>
    <property type="evidence" value="ECO:0007669"/>
    <property type="project" value="Ensembl"/>
</dbReference>
<feature type="compositionally biased region" description="Gly residues" evidence="9">
    <location>
        <begin position="8"/>
        <end position="17"/>
    </location>
</feature>
<evidence type="ECO:0000259" key="10">
    <source>
        <dbReference type="PROSITE" id="PS50071"/>
    </source>
</evidence>
<dbReference type="PRINTS" id="PR00024">
    <property type="entry name" value="HOMEOBOX"/>
</dbReference>
<evidence type="ECO:0000256" key="8">
    <source>
        <dbReference type="RuleBase" id="RU510713"/>
    </source>
</evidence>
<feature type="compositionally biased region" description="Pro residues" evidence="9">
    <location>
        <begin position="57"/>
        <end position="77"/>
    </location>
</feature>
<dbReference type="GO" id="GO:0045944">
    <property type="term" value="P:positive regulation of transcription by RNA polymerase II"/>
    <property type="evidence" value="ECO:0007669"/>
    <property type="project" value="Ensembl"/>
</dbReference>
<dbReference type="InterPro" id="IPR000747">
    <property type="entry name" value="HD_engrailed"/>
</dbReference>
<dbReference type="FunFam" id="1.10.10.60:FF:000167">
    <property type="entry name" value="Homeobox protein engrailed-like"/>
    <property type="match status" value="1"/>
</dbReference>
<dbReference type="GO" id="GO:0008344">
    <property type="term" value="P:adult locomotory behavior"/>
    <property type="evidence" value="ECO:0007669"/>
    <property type="project" value="Ensembl"/>
</dbReference>
<reference evidence="11" key="2">
    <citation type="submission" date="2025-08" db="UniProtKB">
        <authorList>
            <consortium name="Ensembl"/>
        </authorList>
    </citation>
    <scope>IDENTIFICATION</scope>
</reference>
<evidence type="ECO:0000256" key="4">
    <source>
        <dbReference type="ARBA" id="ARBA00023155"/>
    </source>
</evidence>
<dbReference type="GO" id="GO:0009953">
    <property type="term" value="P:dorsal/ventral pattern formation"/>
    <property type="evidence" value="ECO:0007669"/>
    <property type="project" value="Ensembl"/>
</dbReference>
<feature type="compositionally biased region" description="Low complexity" evidence="9">
    <location>
        <begin position="78"/>
        <end position="93"/>
    </location>
</feature>
<evidence type="ECO:0000256" key="7">
    <source>
        <dbReference type="RuleBase" id="RU000682"/>
    </source>
</evidence>
<dbReference type="PANTHER" id="PTHR24341:SF4">
    <property type="entry name" value="HOMEOBOX PROTEIN ENGRAILED-1"/>
    <property type="match status" value="1"/>
</dbReference>
<feature type="domain" description="Homeobox" evidence="10">
    <location>
        <begin position="297"/>
        <end position="357"/>
    </location>
</feature>
<dbReference type="PANTHER" id="PTHR24341">
    <property type="entry name" value="HOMEOBOX PROTEIN ENGRAILED"/>
    <property type="match status" value="1"/>
</dbReference>
<dbReference type="PROSITE" id="PS50071">
    <property type="entry name" value="HOMEOBOX_2"/>
    <property type="match status" value="1"/>
</dbReference>
<dbReference type="InterPro" id="IPR009057">
    <property type="entry name" value="Homeodomain-like_sf"/>
</dbReference>
<dbReference type="InterPro" id="IPR020479">
    <property type="entry name" value="HD_metazoa"/>
</dbReference>
<protein>
    <recommendedName>
        <fullName evidence="8">Homeobox protein engrailed-like</fullName>
    </recommendedName>
</protein>
<keyword evidence="5 6" id="KW-0539">Nucleus</keyword>
<dbReference type="GO" id="GO:0035176">
    <property type="term" value="P:social behavior"/>
    <property type="evidence" value="ECO:0007669"/>
    <property type="project" value="Ensembl"/>
</dbReference>
<dbReference type="InterPro" id="IPR001356">
    <property type="entry name" value="HD"/>
</dbReference>
<dbReference type="SUPFAM" id="SSF46689">
    <property type="entry name" value="Homeodomain-like"/>
    <property type="match status" value="1"/>
</dbReference>
<dbReference type="Pfam" id="PF00046">
    <property type="entry name" value="Homeodomain"/>
    <property type="match status" value="1"/>
</dbReference>
<dbReference type="AlphaFoldDB" id="A0A9L0J0T9"/>
<dbReference type="GO" id="GO:0035264">
    <property type="term" value="P:multicellular organism growth"/>
    <property type="evidence" value="ECO:0007669"/>
    <property type="project" value="Ensembl"/>
</dbReference>
<dbReference type="SMART" id="SM00389">
    <property type="entry name" value="HOX"/>
    <property type="match status" value="1"/>
</dbReference>
<evidence type="ECO:0000256" key="3">
    <source>
        <dbReference type="ARBA" id="ARBA00023125"/>
    </source>
</evidence>
<dbReference type="GO" id="GO:0043473">
    <property type="term" value="P:pigmentation"/>
    <property type="evidence" value="ECO:0007669"/>
    <property type="project" value="Ensembl"/>
</dbReference>
<feature type="compositionally biased region" description="Basic residues" evidence="9">
    <location>
        <begin position="26"/>
        <end position="37"/>
    </location>
</feature>
<sequence length="388" mass="40606">KSARLGPWRGGGGGGPGQPQPEPQPRRQRQQRQRWRQRAGVSAARAPLAARGALPAAPGPPPAPPPTHPPPPPPPQPHLAAPAHQPQPAAQLHRTTNFFIDNILRPDFGCKKEQPPPQLLLAAAAGGGAGGSRVERDRGQTGAGRDPVHPLGTRAPSAASLLCGPDANCGPPDGSPPAAGGGAGASKAGNPAAAARRRRRLCSGRGGGGGAAAAAKPSDSGGGSGGGVGSPGAQSAKYPEHGNPAILLMGSANGGPVVKTDSQQPLVWPAWVYCTRYSDRPSSGPRTRKLKKKKNEKEDKRPRTAFTAEQLQRLKAEFQANRYITEQRRQTLAQELSLNESQIKIWFQNKRAKIKKATGIKNGLALHLMAQGLYNHSTTTVQDKDESE</sequence>
<dbReference type="GO" id="GO:0005634">
    <property type="term" value="C:nucleus"/>
    <property type="evidence" value="ECO:0007669"/>
    <property type="project" value="UniProtKB-SubCell"/>
</dbReference>
<dbReference type="GO" id="GO:0030901">
    <property type="term" value="P:midbrain development"/>
    <property type="evidence" value="ECO:0007669"/>
    <property type="project" value="Ensembl"/>
</dbReference>
<gene>
    <name evidence="11" type="primary">EN1</name>
</gene>
<dbReference type="PRINTS" id="PR00026">
    <property type="entry name" value="ENGRAILED"/>
</dbReference>
<dbReference type="InterPro" id="IPR019737">
    <property type="entry name" value="Homeobox-engrailed_CS"/>
</dbReference>
<feature type="region of interest" description="Disordered" evidence="9">
    <location>
        <begin position="278"/>
        <end position="302"/>
    </location>
</feature>
<dbReference type="GO" id="GO:0009954">
    <property type="term" value="P:proximal/distal pattern formation"/>
    <property type="evidence" value="ECO:0007669"/>
    <property type="project" value="Ensembl"/>
</dbReference>
<feature type="DNA-binding region" description="Homeobox" evidence="6">
    <location>
        <begin position="299"/>
        <end position="358"/>
    </location>
</feature>
<dbReference type="GO" id="GO:0071542">
    <property type="term" value="P:dopaminergic neuron differentiation"/>
    <property type="evidence" value="ECO:0007669"/>
    <property type="project" value="Ensembl"/>
</dbReference>
<dbReference type="GO" id="GO:0021953">
    <property type="term" value="P:central nervous system neuron differentiation"/>
    <property type="evidence" value="ECO:0007669"/>
    <property type="project" value="Ensembl"/>
</dbReference>
<feature type="region of interest" description="Disordered" evidence="9">
    <location>
        <begin position="1"/>
        <end position="95"/>
    </location>
</feature>
<comment type="subcellular location">
    <subcellularLocation>
        <location evidence="1 6 7">Nucleus</location>
    </subcellularLocation>
</comment>
<dbReference type="GO" id="GO:0048666">
    <property type="term" value="P:neuron development"/>
    <property type="evidence" value="ECO:0007669"/>
    <property type="project" value="Ensembl"/>
</dbReference>
<dbReference type="GO" id="GO:0061743">
    <property type="term" value="P:motor learning"/>
    <property type="evidence" value="ECO:0007669"/>
    <property type="project" value="Ensembl"/>
</dbReference>
<feature type="region of interest" description="Disordered" evidence="9">
    <location>
        <begin position="122"/>
        <end position="241"/>
    </location>
</feature>
<dbReference type="GO" id="GO:0030917">
    <property type="term" value="P:midbrain-hindbrain boundary development"/>
    <property type="evidence" value="ECO:0007669"/>
    <property type="project" value="Ensembl"/>
</dbReference>
<feature type="compositionally biased region" description="Low complexity" evidence="9">
    <location>
        <begin position="185"/>
        <end position="194"/>
    </location>
</feature>
<keyword evidence="12" id="KW-1185">Reference proteome</keyword>
<dbReference type="Gene3D" id="1.10.10.60">
    <property type="entry name" value="Homeodomain-like"/>
    <property type="match status" value="1"/>
</dbReference>
<keyword evidence="2" id="KW-0217">Developmental protein</keyword>
<dbReference type="GO" id="GO:1990403">
    <property type="term" value="P:embryonic brain development"/>
    <property type="evidence" value="ECO:0007669"/>
    <property type="project" value="Ensembl"/>
</dbReference>
<dbReference type="CDD" id="cd00086">
    <property type="entry name" value="homeodomain"/>
    <property type="match status" value="1"/>
</dbReference>
<dbReference type="Proteomes" id="UP000694387">
    <property type="component" value="Chromosome 4"/>
</dbReference>
<dbReference type="Ensembl" id="ENSEAST00005047931.1">
    <property type="protein sequence ID" value="ENSEASP00005042925.1"/>
    <property type="gene ID" value="ENSEASG00005023738.1"/>
</dbReference>
<keyword evidence="3 6" id="KW-0238">DNA-binding</keyword>
<evidence type="ECO:0000256" key="9">
    <source>
        <dbReference type="SAM" id="MobiDB-lite"/>
    </source>
</evidence>
<evidence type="ECO:0000256" key="1">
    <source>
        <dbReference type="ARBA" id="ARBA00004123"/>
    </source>
</evidence>
<dbReference type="InterPro" id="IPR019549">
    <property type="entry name" value="Homeobox-engrailed_C-terminal"/>
</dbReference>
<dbReference type="PROSITE" id="PS00027">
    <property type="entry name" value="HOMEOBOX_1"/>
    <property type="match status" value="1"/>
</dbReference>
<dbReference type="PROSITE" id="PS00033">
    <property type="entry name" value="ENGRAILED"/>
    <property type="match status" value="1"/>
</dbReference>